<evidence type="ECO:0000256" key="10">
    <source>
        <dbReference type="ARBA" id="ARBA00031323"/>
    </source>
</evidence>
<evidence type="ECO:0000256" key="6">
    <source>
        <dbReference type="ARBA" id="ARBA00022603"/>
    </source>
</evidence>
<dbReference type="Proteomes" id="UP000295560">
    <property type="component" value="Unassembled WGS sequence"/>
</dbReference>
<accession>A0A4R1HFN1</accession>
<evidence type="ECO:0000256" key="2">
    <source>
        <dbReference type="ARBA" id="ARBA00005369"/>
    </source>
</evidence>
<dbReference type="GO" id="GO:0032259">
    <property type="term" value="P:methylation"/>
    <property type="evidence" value="ECO:0007669"/>
    <property type="project" value="UniProtKB-KW"/>
</dbReference>
<dbReference type="InterPro" id="IPR000682">
    <property type="entry name" value="PCMT"/>
</dbReference>
<dbReference type="InterPro" id="IPR026448">
    <property type="entry name" value="Methyltr_grasp"/>
</dbReference>
<evidence type="ECO:0000256" key="5">
    <source>
        <dbReference type="ARBA" id="ARBA00022490"/>
    </source>
</evidence>
<feature type="region of interest" description="Disordered" evidence="12">
    <location>
        <begin position="85"/>
        <end position="105"/>
    </location>
</feature>
<dbReference type="RefSeq" id="WP_207908856.1">
    <property type="nucleotide sequence ID" value="NZ_SMFZ01000002.1"/>
</dbReference>
<keyword evidence="8" id="KW-0949">S-adenosyl-L-methionine</keyword>
<evidence type="ECO:0000256" key="7">
    <source>
        <dbReference type="ARBA" id="ARBA00022679"/>
    </source>
</evidence>
<evidence type="ECO:0000256" key="1">
    <source>
        <dbReference type="ARBA" id="ARBA00004496"/>
    </source>
</evidence>
<dbReference type="Gene3D" id="3.40.50.150">
    <property type="entry name" value="Vaccinia Virus protein VP39"/>
    <property type="match status" value="1"/>
</dbReference>
<dbReference type="GO" id="GO:0004719">
    <property type="term" value="F:protein-L-isoaspartate (D-aspartate) O-methyltransferase activity"/>
    <property type="evidence" value="ECO:0007669"/>
    <property type="project" value="UniProtKB-EC"/>
</dbReference>
<evidence type="ECO:0000256" key="12">
    <source>
        <dbReference type="SAM" id="MobiDB-lite"/>
    </source>
</evidence>
<dbReference type="PANTHER" id="PTHR11579">
    <property type="entry name" value="PROTEIN-L-ISOASPARTATE O-METHYLTRANSFERASE"/>
    <property type="match status" value="1"/>
</dbReference>
<keyword evidence="6 13" id="KW-0489">Methyltransferase</keyword>
<keyword evidence="7 13" id="KW-0808">Transferase</keyword>
<evidence type="ECO:0000256" key="11">
    <source>
        <dbReference type="ARBA" id="ARBA00031350"/>
    </source>
</evidence>
<reference evidence="13 14" key="1">
    <citation type="submission" date="2019-03" db="EMBL/GenBank/DDBJ databases">
        <title>Sequencing the genomes of 1000 actinobacteria strains.</title>
        <authorList>
            <person name="Klenk H.-P."/>
        </authorList>
    </citation>
    <scope>NUCLEOTIDE SEQUENCE [LARGE SCALE GENOMIC DNA]</scope>
    <source>
        <strain evidence="13 14">DSM 44969</strain>
    </source>
</reference>
<dbReference type="EC" id="2.1.1.77" evidence="3"/>
<dbReference type="GO" id="GO:0005737">
    <property type="term" value="C:cytoplasm"/>
    <property type="evidence" value="ECO:0007669"/>
    <property type="project" value="UniProtKB-SubCell"/>
</dbReference>
<dbReference type="InterPro" id="IPR029063">
    <property type="entry name" value="SAM-dependent_MTases_sf"/>
</dbReference>
<evidence type="ECO:0000313" key="14">
    <source>
        <dbReference type="Proteomes" id="UP000295560"/>
    </source>
</evidence>
<comment type="subcellular location">
    <subcellularLocation>
        <location evidence="1">Cytoplasm</location>
    </subcellularLocation>
</comment>
<evidence type="ECO:0000256" key="9">
    <source>
        <dbReference type="ARBA" id="ARBA00030757"/>
    </source>
</evidence>
<keyword evidence="5" id="KW-0963">Cytoplasm</keyword>
<sequence>MTRPDPITAARHAMVEQLTRDGWLRSPEWIEAFRAVPRHLVAPEVFQATPDGRAFQAIDEQSPDWLQLVYDNSVLTTQLDCDRTRWTGARENGPTQGTATSSSTQPSLMASMLEALDVGDGDRVLELGTGTGYNTALLCHRLGDDSVISVEYDPDVAAWARRALAEQGYHPTLVVGDGATGYPDGGPYDRLLATYSVPSIPYEWITQTRPGGVIVCSIFHDLDVGLMLALTVDEHGSAHGHLLSDEAYFMPSRLHDRLPLDDLLAAAAVAPDGTKRRSRLPGLIPDPAPGWAALTALLTPGLARLTLTRTDGPVQWLLHPDGSWAFHDPQTGQVEQGGPRHLWTRVEEAHELWNRLGRPSRTRIGITVSASVLTVWIDEPDRSIHSRPLRTGGTRSE</sequence>
<feature type="compositionally biased region" description="Polar residues" evidence="12">
    <location>
        <begin position="93"/>
        <end position="105"/>
    </location>
</feature>
<protein>
    <recommendedName>
        <fullName evidence="4">Protein-L-isoaspartate O-methyltransferase</fullName>
        <ecNumber evidence="3">2.1.1.77</ecNumber>
    </recommendedName>
    <alternativeName>
        <fullName evidence="11">L-isoaspartyl protein carboxyl methyltransferase</fullName>
    </alternativeName>
    <alternativeName>
        <fullName evidence="9">Protein L-isoaspartyl methyltransferase</fullName>
    </alternativeName>
    <alternativeName>
        <fullName evidence="10">Protein-beta-aspartate methyltransferase</fullName>
    </alternativeName>
</protein>
<dbReference type="AlphaFoldDB" id="A0A4R1HFN1"/>
<organism evidence="13 14">
    <name type="scientific">Pseudonocardia endophytica</name>
    <dbReference type="NCBI Taxonomy" id="401976"/>
    <lineage>
        <taxon>Bacteria</taxon>
        <taxon>Bacillati</taxon>
        <taxon>Actinomycetota</taxon>
        <taxon>Actinomycetes</taxon>
        <taxon>Pseudonocardiales</taxon>
        <taxon>Pseudonocardiaceae</taxon>
        <taxon>Pseudonocardia</taxon>
    </lineage>
</organism>
<dbReference type="EMBL" id="SMFZ01000002">
    <property type="protein sequence ID" value="TCK20944.1"/>
    <property type="molecule type" value="Genomic_DNA"/>
</dbReference>
<gene>
    <name evidence="13" type="ORF">EV378_4912</name>
</gene>
<dbReference type="SUPFAM" id="SSF53335">
    <property type="entry name" value="S-adenosyl-L-methionine-dependent methyltransferases"/>
    <property type="match status" value="1"/>
</dbReference>
<dbReference type="CDD" id="cd02440">
    <property type="entry name" value="AdoMet_MTases"/>
    <property type="match status" value="1"/>
</dbReference>
<dbReference type="PANTHER" id="PTHR11579:SF0">
    <property type="entry name" value="PROTEIN-L-ISOASPARTATE(D-ASPARTATE) O-METHYLTRANSFERASE"/>
    <property type="match status" value="1"/>
</dbReference>
<comment type="similarity">
    <text evidence="2">Belongs to the methyltransferase superfamily. L-isoaspartyl/D-aspartyl protein methyltransferase family.</text>
</comment>
<comment type="caution">
    <text evidence="13">The sequence shown here is derived from an EMBL/GenBank/DDBJ whole genome shotgun (WGS) entry which is preliminary data.</text>
</comment>
<dbReference type="Pfam" id="PF01135">
    <property type="entry name" value="PCMT"/>
    <property type="match status" value="1"/>
</dbReference>
<evidence type="ECO:0000256" key="4">
    <source>
        <dbReference type="ARBA" id="ARBA00013346"/>
    </source>
</evidence>
<proteinExistence type="inferred from homology"/>
<name>A0A4R1HFN1_PSEEN</name>
<evidence type="ECO:0000256" key="3">
    <source>
        <dbReference type="ARBA" id="ARBA00011890"/>
    </source>
</evidence>
<keyword evidence="14" id="KW-1185">Reference proteome</keyword>
<dbReference type="NCBIfam" id="TIGR04188">
    <property type="entry name" value="methyltr_grsp"/>
    <property type="match status" value="1"/>
</dbReference>
<evidence type="ECO:0000313" key="13">
    <source>
        <dbReference type="EMBL" id="TCK20944.1"/>
    </source>
</evidence>
<evidence type="ECO:0000256" key="8">
    <source>
        <dbReference type="ARBA" id="ARBA00022691"/>
    </source>
</evidence>